<reference evidence="2 3" key="1">
    <citation type="journal article" date="2010" name="Stand. Genomic Sci.">
        <title>Complete genome sequence of Methanoplanus petrolearius type strain (SEBR 4847).</title>
        <authorList>
            <person name="Brambilla E."/>
            <person name="Djao O.D."/>
            <person name="Daligault H."/>
            <person name="Lapidus A."/>
            <person name="Lucas S."/>
            <person name="Hammon N."/>
            <person name="Nolan M."/>
            <person name="Tice H."/>
            <person name="Cheng J.F."/>
            <person name="Han C."/>
            <person name="Tapia R."/>
            <person name="Goodwin L."/>
            <person name="Pitluck S."/>
            <person name="Liolios K."/>
            <person name="Ivanova N."/>
            <person name="Mavromatis K."/>
            <person name="Mikhailova N."/>
            <person name="Pati A."/>
            <person name="Chen A."/>
            <person name="Palaniappan K."/>
            <person name="Land M."/>
            <person name="Hauser L."/>
            <person name="Chang Y.J."/>
            <person name="Jeffries C.D."/>
            <person name="Rohde M."/>
            <person name="Spring S."/>
            <person name="Sikorski J."/>
            <person name="Goker M."/>
            <person name="Woyke T."/>
            <person name="Bristow J."/>
            <person name="Eisen J.A."/>
            <person name="Markowitz V."/>
            <person name="Hugenholtz P."/>
            <person name="Kyrpides N.C."/>
            <person name="Klenk H.P."/>
        </authorList>
    </citation>
    <scope>NUCLEOTIDE SEQUENCE [LARGE SCALE GENOMIC DNA]</scope>
    <source>
        <strain evidence="3">DSM 11571 / OCM 486 / SEBR 4847</strain>
    </source>
</reference>
<dbReference type="AlphaFoldDB" id="E1RJW2"/>
<accession>E1RJW2</accession>
<dbReference type="STRING" id="679926.Mpet_2098"/>
<dbReference type="GeneID" id="9744580"/>
<proteinExistence type="predicted"/>
<dbReference type="KEGG" id="mpi:Mpet_2098"/>
<evidence type="ECO:0000256" key="1">
    <source>
        <dbReference type="SAM" id="Phobius"/>
    </source>
</evidence>
<dbReference type="OrthoDB" id="107460at2157"/>
<dbReference type="RefSeq" id="WP_013330023.1">
    <property type="nucleotide sequence ID" value="NC_014507.1"/>
</dbReference>
<dbReference type="Proteomes" id="UP000006565">
    <property type="component" value="Chromosome"/>
</dbReference>
<evidence type="ECO:0000313" key="3">
    <source>
        <dbReference type="Proteomes" id="UP000006565"/>
    </source>
</evidence>
<evidence type="ECO:0000313" key="2">
    <source>
        <dbReference type="EMBL" id="ADN36846.1"/>
    </source>
</evidence>
<dbReference type="HOGENOM" id="CLU_061945_0_0_2"/>
<keyword evidence="1" id="KW-1133">Transmembrane helix</keyword>
<sequence precursor="true">MKVKYIFFLILLFSLVIVQSASAVNYEAPTVKILPDKSSYTPGDEVTITADVKLTDSGDYTFPDEDTLKTYTALKDPKWTYEVKINGHGNEMESSKNPLSISGWELNYPSDNTIVISYTLTATIPDVTSTGDVIFFQIIQTDEDGNEYTSGAADPVKRTVLNPDDIDKLQDILDDDLADFNDQIQSKLNAGVDVSAAQTKYNEAAADIKASKTASYDEANELLTEAQSLIDEGEVLLNQAWAQMAIDDAQETLDSVDFYLTDFKNNRSMGNDARVINIETKVESAQSSLNSAKTLFNDASYTQAYTLAETANSKASEALTYAEEVYAEVSKGFLPDFGSFTFIIIGIVIVVLAVVGYLVYTRATSWDELG</sequence>
<feature type="transmembrane region" description="Helical" evidence="1">
    <location>
        <begin position="337"/>
        <end position="360"/>
    </location>
</feature>
<dbReference type="eggNOG" id="arCOG03888">
    <property type="taxonomic scope" value="Archaea"/>
</dbReference>
<dbReference type="EMBL" id="CP002117">
    <property type="protein sequence ID" value="ADN36846.1"/>
    <property type="molecule type" value="Genomic_DNA"/>
</dbReference>
<keyword evidence="1" id="KW-0472">Membrane</keyword>
<organism evidence="2 3">
    <name type="scientific">Methanolacinia petrolearia (strain DSM 11571 / OCM 486 / SEBR 4847)</name>
    <name type="common">Methanoplanus petrolearius</name>
    <dbReference type="NCBI Taxonomy" id="679926"/>
    <lineage>
        <taxon>Archaea</taxon>
        <taxon>Methanobacteriati</taxon>
        <taxon>Methanobacteriota</taxon>
        <taxon>Stenosarchaea group</taxon>
        <taxon>Methanomicrobia</taxon>
        <taxon>Methanomicrobiales</taxon>
        <taxon>Methanomicrobiaceae</taxon>
        <taxon>Methanolacinia</taxon>
    </lineage>
</organism>
<name>E1RJW2_METP4</name>
<keyword evidence="1" id="KW-0812">Transmembrane</keyword>
<keyword evidence="3" id="KW-1185">Reference proteome</keyword>
<protein>
    <submittedName>
        <fullName evidence="2">Uncharacterized protein</fullName>
    </submittedName>
</protein>
<gene>
    <name evidence="2" type="ordered locus">Mpet_2098</name>
</gene>